<gene>
    <name evidence="9" type="ORF">PWN146_03936</name>
</gene>
<dbReference type="GO" id="GO:0003723">
    <property type="term" value="F:RNA binding"/>
    <property type="evidence" value="ECO:0007669"/>
    <property type="project" value="UniProtKB-UniRule"/>
</dbReference>
<evidence type="ECO:0000256" key="1">
    <source>
        <dbReference type="ARBA" id="ARBA00004613"/>
    </source>
</evidence>
<dbReference type="GO" id="GO:0004521">
    <property type="term" value="F:RNA endonuclease activity"/>
    <property type="evidence" value="ECO:0007669"/>
    <property type="project" value="UniProtKB-UniRule"/>
</dbReference>
<comment type="subcellular location">
    <subcellularLocation>
        <location evidence="1 7">Secreted</location>
    </subcellularLocation>
</comment>
<dbReference type="InterPro" id="IPR000026">
    <property type="entry name" value="N1-like"/>
</dbReference>
<dbReference type="AlphaFoldDB" id="A0A1C3HJK3"/>
<keyword evidence="7" id="KW-0255">Endonuclease</keyword>
<reference evidence="9" key="1">
    <citation type="submission" date="2016-05" db="EMBL/GenBank/DDBJ databases">
        <authorList>
            <person name="Cock P.J.A."/>
            <person name="Cock P.J.A."/>
        </authorList>
    </citation>
    <scope>NUCLEOTIDE SEQUENCE</scope>
    <source>
        <strain evidence="9">PWN146_assembly</strain>
    </source>
</reference>
<evidence type="ECO:0000256" key="4">
    <source>
        <dbReference type="ARBA" id="ARBA00022525"/>
    </source>
</evidence>
<dbReference type="Gene3D" id="3.10.450.30">
    <property type="entry name" value="Microbial ribonucleases"/>
    <property type="match status" value="1"/>
</dbReference>
<evidence type="ECO:0000256" key="3">
    <source>
        <dbReference type="ARBA" id="ARBA00022214"/>
    </source>
</evidence>
<sequence>MNKRILLAIVIAVVIAVFSALRGNEHRAIGGNPAVVQAQTGQRQSIDRLTQQQTVVSYLQQHQQLPDYYVTKKQAREQGWDPRSGNLCAVLPGKAIGGDRFSNREGQLPTAGGRVWREADINYQCGRRGADRLLYSSDGLIFVTRDHYKNFIRVE</sequence>
<dbReference type="EC" id="3.1.27.-" evidence="7"/>
<protein>
    <recommendedName>
        <fullName evidence="3 7">Ribonuclease</fullName>
        <ecNumber evidence="7">3.1.27.-</ecNumber>
    </recommendedName>
</protein>
<keyword evidence="6 7" id="KW-0378">Hydrolase</keyword>
<dbReference type="GO" id="GO:0016787">
    <property type="term" value="F:hydrolase activity"/>
    <property type="evidence" value="ECO:0007669"/>
    <property type="project" value="UniProtKB-KW"/>
</dbReference>
<dbReference type="GO" id="GO:0005576">
    <property type="term" value="C:extracellular region"/>
    <property type="evidence" value="ECO:0007669"/>
    <property type="project" value="UniProtKB-SubCell"/>
</dbReference>
<dbReference type="CDD" id="cd00933">
    <property type="entry name" value="barnase"/>
    <property type="match status" value="1"/>
</dbReference>
<keyword evidence="5 7" id="KW-0540">Nuclease</keyword>
<dbReference type="InterPro" id="IPR001887">
    <property type="entry name" value="Barnase"/>
</dbReference>
<organism evidence="9">
    <name type="scientific">Serratia marcescens</name>
    <dbReference type="NCBI Taxonomy" id="615"/>
    <lineage>
        <taxon>Bacteria</taxon>
        <taxon>Pseudomonadati</taxon>
        <taxon>Pseudomonadota</taxon>
        <taxon>Gammaproteobacteria</taxon>
        <taxon>Enterobacterales</taxon>
        <taxon>Yersiniaceae</taxon>
        <taxon>Serratia</taxon>
    </lineage>
</organism>
<evidence type="ECO:0000256" key="6">
    <source>
        <dbReference type="ARBA" id="ARBA00022801"/>
    </source>
</evidence>
<dbReference type="Pfam" id="PF00545">
    <property type="entry name" value="Ribonuclease"/>
    <property type="match status" value="1"/>
</dbReference>
<dbReference type="SUPFAM" id="SSF53933">
    <property type="entry name" value="Microbial ribonucleases"/>
    <property type="match status" value="1"/>
</dbReference>
<feature type="active site" description="Proton donor" evidence="8">
    <location>
        <position position="147"/>
    </location>
</feature>
<accession>A0A1C3HJK3</accession>
<dbReference type="PRINTS" id="PR00117">
    <property type="entry name" value="BARNASE"/>
</dbReference>
<comment type="similarity">
    <text evidence="2 7">Belongs to the ribonuclease N1/T1 family.</text>
</comment>
<proteinExistence type="inferred from homology"/>
<dbReference type="EMBL" id="LT575490">
    <property type="protein sequence ID" value="SAY45214.1"/>
    <property type="molecule type" value="Genomic_DNA"/>
</dbReference>
<evidence type="ECO:0000256" key="8">
    <source>
        <dbReference type="PIRSR" id="PIRSR001013-1"/>
    </source>
</evidence>
<name>A0A1C3HJK3_SERMA</name>
<keyword evidence="4 7" id="KW-0964">Secreted</keyword>
<dbReference type="RefSeq" id="WP_387445030.1">
    <property type="nucleotide sequence ID" value="NZ_JBAJVJ010000005.1"/>
</dbReference>
<evidence type="ECO:0000256" key="5">
    <source>
        <dbReference type="ARBA" id="ARBA00022722"/>
    </source>
</evidence>
<feature type="active site" description="Proton acceptor" evidence="8">
    <location>
        <position position="118"/>
    </location>
</feature>
<evidence type="ECO:0000256" key="7">
    <source>
        <dbReference type="PIRNR" id="PIRNR001013"/>
    </source>
</evidence>
<dbReference type="PIRSF" id="PIRSF001013">
    <property type="entry name" value="Barnase"/>
    <property type="match status" value="1"/>
</dbReference>
<evidence type="ECO:0000256" key="2">
    <source>
        <dbReference type="ARBA" id="ARBA00009006"/>
    </source>
</evidence>
<dbReference type="InterPro" id="IPR016191">
    <property type="entry name" value="Ribonuclease/ribotoxin"/>
</dbReference>
<evidence type="ECO:0000313" key="9">
    <source>
        <dbReference type="EMBL" id="SAY45214.1"/>
    </source>
</evidence>